<dbReference type="Pfam" id="PF00149">
    <property type="entry name" value="Metallophos"/>
    <property type="match status" value="1"/>
</dbReference>
<dbReference type="PANTHER" id="PTHR46546:SF4">
    <property type="entry name" value="SHEWANELLA-LIKE PROTEIN PHOSPHATASE 1"/>
    <property type="match status" value="1"/>
</dbReference>
<proteinExistence type="predicted"/>
<organism evidence="2 3">
    <name type="scientific">Hymenobacter algoricola</name>
    <dbReference type="NCBI Taxonomy" id="486267"/>
    <lineage>
        <taxon>Bacteria</taxon>
        <taxon>Pseudomonadati</taxon>
        <taxon>Bacteroidota</taxon>
        <taxon>Cytophagia</taxon>
        <taxon>Cytophagales</taxon>
        <taxon>Hymenobacteraceae</taxon>
        <taxon>Hymenobacter</taxon>
    </lineage>
</organism>
<accession>A0ABP7MSI7</accession>
<evidence type="ECO:0000313" key="3">
    <source>
        <dbReference type="Proteomes" id="UP001499909"/>
    </source>
</evidence>
<feature type="domain" description="Calcineurin-like phosphoesterase" evidence="1">
    <location>
        <begin position="126"/>
        <end position="342"/>
    </location>
</feature>
<reference evidence="3" key="1">
    <citation type="journal article" date="2019" name="Int. J. Syst. Evol. Microbiol.">
        <title>The Global Catalogue of Microorganisms (GCM) 10K type strain sequencing project: providing services to taxonomists for standard genome sequencing and annotation.</title>
        <authorList>
            <consortium name="The Broad Institute Genomics Platform"/>
            <consortium name="The Broad Institute Genome Sequencing Center for Infectious Disease"/>
            <person name="Wu L."/>
            <person name="Ma J."/>
        </authorList>
    </citation>
    <scope>NUCLEOTIDE SEQUENCE [LARGE SCALE GENOMIC DNA]</scope>
    <source>
        <strain evidence="3">JCM 17214</strain>
    </source>
</reference>
<evidence type="ECO:0000313" key="2">
    <source>
        <dbReference type="EMBL" id="GAA3928812.1"/>
    </source>
</evidence>
<name>A0ABP7MSI7_9BACT</name>
<dbReference type="PANTHER" id="PTHR46546">
    <property type="entry name" value="SHEWANELLA-LIKE PROTEIN PHOSPHATASE 1"/>
    <property type="match status" value="1"/>
</dbReference>
<comment type="caution">
    <text evidence="2">The sequence shown here is derived from an EMBL/GenBank/DDBJ whole genome shotgun (WGS) entry which is preliminary data.</text>
</comment>
<evidence type="ECO:0000259" key="1">
    <source>
        <dbReference type="Pfam" id="PF00149"/>
    </source>
</evidence>
<protein>
    <recommendedName>
        <fullName evidence="1">Calcineurin-like phosphoesterase domain-containing protein</fullName>
    </recommendedName>
</protein>
<keyword evidence="3" id="KW-1185">Reference proteome</keyword>
<sequence>MIKKILLGSLLAVVLYFAGGIGLLAAGVIDRLYFWPGWSVKGPKSKKKVDQSGFAADGPLVFYQNKRLISKRIAPRGSQLVIETDTLQANDTAVLRCFVDSMGREFRVPLRPAAVVPADAYPAPEKLLAISDIEGNFKAFEMLLQGAGVVDEKLAWQFGRGHLVLVGDFFDRGLNVTECLWLIYKLEQEAKQAGGQVHFILGNHERMNMMGHFKYVRRKYEVNADMLGVAYDQWYSRSTVLGQWLRTKNVVEKIGPVLFVHGGISPEVAERRLSLRQLNVLARTSIDMAAANQPPLDKHVTQAPSSPDWYRGLVLEEPSEAQIKQILSTYAATQIVVGHTPVESIKRLYGGKIIAIDLPHQERTDRHETLQALWMEDGTFTIIDSHGQKSGF</sequence>
<dbReference type="InterPro" id="IPR029052">
    <property type="entry name" value="Metallo-depent_PP-like"/>
</dbReference>
<gene>
    <name evidence="2" type="ORF">GCM10022406_12970</name>
</gene>
<dbReference type="Proteomes" id="UP001499909">
    <property type="component" value="Unassembled WGS sequence"/>
</dbReference>
<dbReference type="RefSeq" id="WP_345111718.1">
    <property type="nucleotide sequence ID" value="NZ_BAABDH010000020.1"/>
</dbReference>
<dbReference type="Gene3D" id="3.60.21.10">
    <property type="match status" value="1"/>
</dbReference>
<dbReference type="InterPro" id="IPR004843">
    <property type="entry name" value="Calcineurin-like_PHP"/>
</dbReference>
<dbReference type="EMBL" id="BAABDH010000020">
    <property type="protein sequence ID" value="GAA3928812.1"/>
    <property type="molecule type" value="Genomic_DNA"/>
</dbReference>
<dbReference type="SUPFAM" id="SSF56300">
    <property type="entry name" value="Metallo-dependent phosphatases"/>
    <property type="match status" value="1"/>
</dbReference>